<organism evidence="2 3">
    <name type="scientific">Gossypium stocksii</name>
    <dbReference type="NCBI Taxonomy" id="47602"/>
    <lineage>
        <taxon>Eukaryota</taxon>
        <taxon>Viridiplantae</taxon>
        <taxon>Streptophyta</taxon>
        <taxon>Embryophyta</taxon>
        <taxon>Tracheophyta</taxon>
        <taxon>Spermatophyta</taxon>
        <taxon>Magnoliopsida</taxon>
        <taxon>eudicotyledons</taxon>
        <taxon>Gunneridae</taxon>
        <taxon>Pentapetalae</taxon>
        <taxon>rosids</taxon>
        <taxon>malvids</taxon>
        <taxon>Malvales</taxon>
        <taxon>Malvaceae</taxon>
        <taxon>Malvoideae</taxon>
        <taxon>Gossypium</taxon>
    </lineage>
</organism>
<name>A0A9D3WCT8_9ROSI</name>
<dbReference type="AlphaFoldDB" id="A0A9D3WCT8"/>
<proteinExistence type="predicted"/>
<gene>
    <name evidence="2" type="ORF">J1N35_005394</name>
</gene>
<sequence>EEEENSSIGTKPSTPIGMKTVHIPIFPTRQNRNSRNTRMEEIQTSKIEDVITFSNFQYRKEYTHIEITFRFKEYKSYSFTCFIRYMSYN</sequence>
<reference evidence="2 3" key="1">
    <citation type="journal article" date="2021" name="Plant Biotechnol. J.">
        <title>Multi-omics assisted identification of the key and species-specific regulatory components of drought-tolerant mechanisms in Gossypium stocksii.</title>
        <authorList>
            <person name="Yu D."/>
            <person name="Ke L."/>
            <person name="Zhang D."/>
            <person name="Wu Y."/>
            <person name="Sun Y."/>
            <person name="Mei J."/>
            <person name="Sun J."/>
            <person name="Sun Y."/>
        </authorList>
    </citation>
    <scope>NUCLEOTIDE SEQUENCE [LARGE SCALE GENOMIC DNA]</scope>
    <source>
        <strain evidence="3">cv. E1</strain>
        <tissue evidence="2">Leaf</tissue>
    </source>
</reference>
<feature type="compositionally biased region" description="Polar residues" evidence="1">
    <location>
        <begin position="1"/>
        <end position="13"/>
    </location>
</feature>
<protein>
    <submittedName>
        <fullName evidence="2">Uncharacterized protein</fullName>
    </submittedName>
</protein>
<evidence type="ECO:0000313" key="2">
    <source>
        <dbReference type="EMBL" id="KAH1122234.1"/>
    </source>
</evidence>
<dbReference type="Proteomes" id="UP000828251">
    <property type="component" value="Unassembled WGS sequence"/>
</dbReference>
<feature type="non-terminal residue" evidence="2">
    <location>
        <position position="1"/>
    </location>
</feature>
<keyword evidence="3" id="KW-1185">Reference proteome</keyword>
<dbReference type="EMBL" id="JAIQCV010000002">
    <property type="protein sequence ID" value="KAH1122234.1"/>
    <property type="molecule type" value="Genomic_DNA"/>
</dbReference>
<evidence type="ECO:0000256" key="1">
    <source>
        <dbReference type="SAM" id="MobiDB-lite"/>
    </source>
</evidence>
<accession>A0A9D3WCT8</accession>
<comment type="caution">
    <text evidence="2">The sequence shown here is derived from an EMBL/GenBank/DDBJ whole genome shotgun (WGS) entry which is preliminary data.</text>
</comment>
<evidence type="ECO:0000313" key="3">
    <source>
        <dbReference type="Proteomes" id="UP000828251"/>
    </source>
</evidence>
<feature type="region of interest" description="Disordered" evidence="1">
    <location>
        <begin position="1"/>
        <end position="21"/>
    </location>
</feature>